<accession>A0A0B1ZKT9</accession>
<organism evidence="3 4">
    <name type="scientific">Novosphingobium malaysiense</name>
    <dbReference type="NCBI Taxonomy" id="1348853"/>
    <lineage>
        <taxon>Bacteria</taxon>
        <taxon>Pseudomonadati</taxon>
        <taxon>Pseudomonadota</taxon>
        <taxon>Alphaproteobacteria</taxon>
        <taxon>Sphingomonadales</taxon>
        <taxon>Sphingomonadaceae</taxon>
        <taxon>Novosphingobium</taxon>
    </lineage>
</organism>
<comment type="caution">
    <text evidence="3">The sequence shown here is derived from an EMBL/GenBank/DDBJ whole genome shotgun (WGS) entry which is preliminary data.</text>
</comment>
<dbReference type="OrthoDB" id="7425929at2"/>
<sequence>MPKTIDDLIAESEIRDVHVRFCRANDRMDEELMRSCFHPDAVISLHEELDVDAFIALGRTILSQYTATWHNTGNQLVEVDGDAAWAEHYTTSSHRIAADADGPERDFIAQGRYVDRMEKRGGEWRIARRTMVLDFLRTDPLSPGEAGLGSTGGKRDRSDPSYTLRIRG</sequence>
<dbReference type="AlphaFoldDB" id="A0A0B1ZKT9"/>
<evidence type="ECO:0000256" key="1">
    <source>
        <dbReference type="SAM" id="MobiDB-lite"/>
    </source>
</evidence>
<dbReference type="InterPro" id="IPR037401">
    <property type="entry name" value="SnoaL-like"/>
</dbReference>
<dbReference type="EMBL" id="JTDI01000003">
    <property type="protein sequence ID" value="KHK91710.1"/>
    <property type="molecule type" value="Genomic_DNA"/>
</dbReference>
<dbReference type="RefSeq" id="WP_039284415.1">
    <property type="nucleotide sequence ID" value="NZ_JTDI01000003.1"/>
</dbReference>
<gene>
    <name evidence="3" type="ORF">LK12_13085</name>
</gene>
<dbReference type="Pfam" id="PF13577">
    <property type="entry name" value="SnoaL_4"/>
    <property type="match status" value="1"/>
</dbReference>
<feature type="domain" description="SnoaL-like" evidence="2">
    <location>
        <begin position="8"/>
        <end position="130"/>
    </location>
</feature>
<dbReference type="InterPro" id="IPR032710">
    <property type="entry name" value="NTF2-like_dom_sf"/>
</dbReference>
<keyword evidence="4" id="KW-1185">Reference proteome</keyword>
<reference evidence="3 4" key="1">
    <citation type="submission" date="2014-10" db="EMBL/GenBank/DDBJ databases">
        <title>Genome sequence of Novosphingobium malaysiense MUSC 273(T).</title>
        <authorList>
            <person name="Lee L.-H."/>
        </authorList>
    </citation>
    <scope>NUCLEOTIDE SEQUENCE [LARGE SCALE GENOMIC DNA]</scope>
    <source>
        <strain evidence="3 4">MUSC 273</strain>
    </source>
</reference>
<dbReference type="Proteomes" id="UP000031057">
    <property type="component" value="Unassembled WGS sequence"/>
</dbReference>
<evidence type="ECO:0000313" key="3">
    <source>
        <dbReference type="EMBL" id="KHK91710.1"/>
    </source>
</evidence>
<evidence type="ECO:0000313" key="4">
    <source>
        <dbReference type="Proteomes" id="UP000031057"/>
    </source>
</evidence>
<dbReference type="SUPFAM" id="SSF54427">
    <property type="entry name" value="NTF2-like"/>
    <property type="match status" value="1"/>
</dbReference>
<proteinExistence type="predicted"/>
<evidence type="ECO:0000259" key="2">
    <source>
        <dbReference type="Pfam" id="PF13577"/>
    </source>
</evidence>
<name>A0A0B1ZKT9_9SPHN</name>
<feature type="region of interest" description="Disordered" evidence="1">
    <location>
        <begin position="143"/>
        <end position="168"/>
    </location>
</feature>
<protein>
    <recommendedName>
        <fullName evidence="2">SnoaL-like domain-containing protein</fullName>
    </recommendedName>
</protein>
<dbReference type="Gene3D" id="3.10.450.50">
    <property type="match status" value="1"/>
</dbReference>
<dbReference type="STRING" id="1348853.LK12_13085"/>